<evidence type="ECO:0000313" key="3">
    <source>
        <dbReference type="EMBL" id="KAK1563971.1"/>
    </source>
</evidence>
<dbReference type="GO" id="GO:0008194">
    <property type="term" value="F:UDP-glycosyltransferase activity"/>
    <property type="evidence" value="ECO:0007669"/>
    <property type="project" value="InterPro"/>
</dbReference>
<gene>
    <name evidence="3" type="ORF">LY79DRAFT_654394</name>
</gene>
<dbReference type="Gene3D" id="3.40.50.2000">
    <property type="entry name" value="Glycogen Phosphorylase B"/>
    <property type="match status" value="2"/>
</dbReference>
<dbReference type="RefSeq" id="XP_060406858.1">
    <property type="nucleotide sequence ID" value="XM_060562647.1"/>
</dbReference>
<keyword evidence="1" id="KW-0808">Transferase</keyword>
<evidence type="ECO:0000313" key="4">
    <source>
        <dbReference type="Proteomes" id="UP001230504"/>
    </source>
</evidence>
<dbReference type="InterPro" id="IPR002213">
    <property type="entry name" value="UDP_glucos_trans"/>
</dbReference>
<sequence length="493" mass="54595">MTITVATQYRLSKKSIVKDYTTKSHTLGLNQDANAREDDTSANRPYLVFCSTAASGHFYPILQIATHMVQRGFEATIITDKKHEQQVISSGAGHVALPFFMPSPESLEERKELTNGFQSMVWGLTHVVMKRTPLYYKTVVETLEALRQERPSQQIIIIQDLVFIAANALALGARLPTGFTVRPTIIHVNVVPLPVPSIDIGPFGFGLPPDSSESGRSRNKLLHQLCCSPQGPFAAFCNEYNRVMECLGVTVDPTIDAFISITSCPDVTLQACSPSLEYPRSDLPDHVKFIGCLPRKSLDPSYRYPAWWSSITNPLHLQRKKIIGVAQGTIAVDYNHLIIPTIQGLADRDDIIVVALLGVKGASLSEGFQVPSNARVLDFMPYEALLPHLDVWVINAGYGGFTQGIMHGVPMVLCGDTEDKADVSMRGEWAGVGFNLRTGSPTPQQVARGVEEVLTNHKYKRQVVAIRKENVEMNSLETIESYIWRFTDKKKGK</sequence>
<protein>
    <submittedName>
        <fullName evidence="3">UDP-glucuronosyl/UDP-glucosyltransferase</fullName>
    </submittedName>
</protein>
<reference evidence="3" key="1">
    <citation type="submission" date="2021-06" db="EMBL/GenBank/DDBJ databases">
        <title>Comparative genomics, transcriptomics and evolutionary studies reveal genomic signatures of adaptation to plant cell wall in hemibiotrophic fungi.</title>
        <authorList>
            <consortium name="DOE Joint Genome Institute"/>
            <person name="Baroncelli R."/>
            <person name="Diaz J.F."/>
            <person name="Benocci T."/>
            <person name="Peng M."/>
            <person name="Battaglia E."/>
            <person name="Haridas S."/>
            <person name="Andreopoulos W."/>
            <person name="Labutti K."/>
            <person name="Pangilinan J."/>
            <person name="Floch G.L."/>
            <person name="Makela M.R."/>
            <person name="Henrissat B."/>
            <person name="Grigoriev I.V."/>
            <person name="Crouch J.A."/>
            <person name="De Vries R.P."/>
            <person name="Sukno S.A."/>
            <person name="Thon M.R."/>
        </authorList>
    </citation>
    <scope>NUCLEOTIDE SEQUENCE</scope>
    <source>
        <strain evidence="3">CBS 125086</strain>
    </source>
</reference>
<dbReference type="SUPFAM" id="SSF53756">
    <property type="entry name" value="UDP-Glycosyltransferase/glycogen phosphorylase"/>
    <property type="match status" value="1"/>
</dbReference>
<dbReference type="AlphaFoldDB" id="A0AAD8PJB7"/>
<name>A0AAD8PJB7_9PEZI</name>
<dbReference type="GO" id="GO:0016758">
    <property type="term" value="F:hexosyltransferase activity"/>
    <property type="evidence" value="ECO:0007669"/>
    <property type="project" value="UniProtKB-ARBA"/>
</dbReference>
<proteinExistence type="predicted"/>
<comment type="caution">
    <text evidence="3">The sequence shown here is derived from an EMBL/GenBank/DDBJ whole genome shotgun (WGS) entry which is preliminary data.</text>
</comment>
<dbReference type="PANTHER" id="PTHR21015">
    <property type="entry name" value="UDP-N-ACETYLGLUCOSAMINE--N-ACETYLMURAMYL-(PENTAPEPTIDE) PYROPHOSPHORYL-UNDECAPRENOL N-ACETYLGLUCOSAMINE TRANSFERASE 1"/>
    <property type="match status" value="1"/>
</dbReference>
<evidence type="ECO:0000256" key="1">
    <source>
        <dbReference type="ARBA" id="ARBA00022679"/>
    </source>
</evidence>
<dbReference type="GeneID" id="85446887"/>
<organism evidence="3 4">
    <name type="scientific">Colletotrichum navitas</name>
    <dbReference type="NCBI Taxonomy" id="681940"/>
    <lineage>
        <taxon>Eukaryota</taxon>
        <taxon>Fungi</taxon>
        <taxon>Dikarya</taxon>
        <taxon>Ascomycota</taxon>
        <taxon>Pezizomycotina</taxon>
        <taxon>Sordariomycetes</taxon>
        <taxon>Hypocreomycetidae</taxon>
        <taxon>Glomerellales</taxon>
        <taxon>Glomerellaceae</taxon>
        <taxon>Colletotrichum</taxon>
        <taxon>Colletotrichum graminicola species complex</taxon>
    </lineage>
</organism>
<accession>A0AAD8PJB7</accession>
<dbReference type="Pfam" id="PF06722">
    <property type="entry name" value="EryCIII-like_C"/>
    <property type="match status" value="1"/>
</dbReference>
<keyword evidence="4" id="KW-1185">Reference proteome</keyword>
<dbReference type="InterPro" id="IPR010610">
    <property type="entry name" value="EryCIII-like_C"/>
</dbReference>
<dbReference type="EMBL" id="JAHLJV010000230">
    <property type="protein sequence ID" value="KAK1563971.1"/>
    <property type="molecule type" value="Genomic_DNA"/>
</dbReference>
<dbReference type="PANTHER" id="PTHR21015:SF22">
    <property type="entry name" value="GLYCOSYLTRANSFERASE"/>
    <property type="match status" value="1"/>
</dbReference>
<dbReference type="Proteomes" id="UP001230504">
    <property type="component" value="Unassembled WGS sequence"/>
</dbReference>
<evidence type="ECO:0000259" key="2">
    <source>
        <dbReference type="Pfam" id="PF06722"/>
    </source>
</evidence>
<feature type="domain" description="Erythromycin biosynthesis protein CIII-like C-terminal" evidence="2">
    <location>
        <begin position="344"/>
        <end position="471"/>
    </location>
</feature>
<dbReference type="CDD" id="cd03784">
    <property type="entry name" value="GT1_Gtf-like"/>
    <property type="match status" value="1"/>
</dbReference>